<feature type="region of interest" description="Disordered" evidence="1">
    <location>
        <begin position="103"/>
        <end position="124"/>
    </location>
</feature>
<evidence type="ECO:0000256" key="2">
    <source>
        <dbReference type="SAM" id="SignalP"/>
    </source>
</evidence>
<dbReference type="Proteomes" id="UP001501274">
    <property type="component" value="Unassembled WGS sequence"/>
</dbReference>
<feature type="signal peptide" evidence="2">
    <location>
        <begin position="1"/>
        <end position="19"/>
    </location>
</feature>
<keyword evidence="2" id="KW-0732">Signal</keyword>
<reference evidence="3 4" key="1">
    <citation type="submission" date="2024-02" db="EMBL/GenBank/DDBJ databases">
        <title>FIRST GENOME SEQUENCES OF Leishmania (Viannia) shawi, Leishmania (Viannia) lindenbergi AND Leishmania (Viannia) utingensis.</title>
        <authorList>
            <person name="Resadore F."/>
            <person name="Custodio M.G.F."/>
            <person name="Boite M.C."/>
            <person name="Cupolillo E."/>
            <person name="Ferreira G.E.M."/>
        </authorList>
    </citation>
    <scope>NUCLEOTIDE SEQUENCE [LARGE SCALE GENOMIC DNA]</scope>
    <source>
        <strain evidence="3 4">MDAS/BR/1979/M5533</strain>
    </source>
</reference>
<name>A0AAW3CCV7_9TRYP</name>
<sequence>MRRAAHFRCGGAHWGLLCTSPLGLRCHLENALVQAVPVVARQLACIQLPQGGGQAPDEHPSILFRGCQPDTEPLRAAEYDLPQTCHNPSKVSIRFFSWQRAWAGPTNPPRTASRQVPWAGSSRR</sequence>
<keyword evidence="4" id="KW-1185">Reference proteome</keyword>
<evidence type="ECO:0000256" key="1">
    <source>
        <dbReference type="SAM" id="MobiDB-lite"/>
    </source>
</evidence>
<dbReference type="AlphaFoldDB" id="A0AAW3CCV7"/>
<evidence type="ECO:0000313" key="4">
    <source>
        <dbReference type="Proteomes" id="UP001501274"/>
    </source>
</evidence>
<dbReference type="EMBL" id="JBAMZN010000001">
    <property type="protein sequence ID" value="KAL0531234.1"/>
    <property type="molecule type" value="Genomic_DNA"/>
</dbReference>
<gene>
    <name evidence="3" type="ORF">Q4I28_000174</name>
</gene>
<accession>A0AAW3CCV7</accession>
<feature type="chain" id="PRO_5043498208" evidence="2">
    <location>
        <begin position="20"/>
        <end position="124"/>
    </location>
</feature>
<evidence type="ECO:0000313" key="3">
    <source>
        <dbReference type="EMBL" id="KAL0531234.1"/>
    </source>
</evidence>
<proteinExistence type="predicted"/>
<comment type="caution">
    <text evidence="3">The sequence shown here is derived from an EMBL/GenBank/DDBJ whole genome shotgun (WGS) entry which is preliminary data.</text>
</comment>
<protein>
    <submittedName>
        <fullName evidence="3">Uncharacterized protein</fullName>
    </submittedName>
</protein>
<organism evidence="3 4">
    <name type="scientific">Leishmania naiffi</name>
    <dbReference type="NCBI Taxonomy" id="5678"/>
    <lineage>
        <taxon>Eukaryota</taxon>
        <taxon>Discoba</taxon>
        <taxon>Euglenozoa</taxon>
        <taxon>Kinetoplastea</taxon>
        <taxon>Metakinetoplastina</taxon>
        <taxon>Trypanosomatida</taxon>
        <taxon>Trypanosomatidae</taxon>
        <taxon>Leishmaniinae</taxon>
        <taxon>Leishmania</taxon>
        <taxon>Leishmania naiffi species complex</taxon>
    </lineage>
</organism>